<feature type="domain" description="B box-type" evidence="3">
    <location>
        <begin position="485"/>
        <end position="530"/>
    </location>
</feature>
<proteinExistence type="predicted"/>
<dbReference type="InterPro" id="IPR000315">
    <property type="entry name" value="Znf_B-box"/>
</dbReference>
<evidence type="ECO:0000256" key="1">
    <source>
        <dbReference type="PROSITE-ProRule" id="PRU00024"/>
    </source>
</evidence>
<keyword evidence="1" id="KW-0862">Zinc</keyword>
<gene>
    <name evidence="4" type="ORF">MCOR_18716</name>
</gene>
<dbReference type="Proteomes" id="UP000507470">
    <property type="component" value="Unassembled WGS sequence"/>
</dbReference>
<keyword evidence="5" id="KW-1185">Reference proteome</keyword>
<dbReference type="InterPro" id="IPR050143">
    <property type="entry name" value="TRIM/RBCC"/>
</dbReference>
<reference evidence="4 5" key="1">
    <citation type="submission" date="2020-06" db="EMBL/GenBank/DDBJ databases">
        <authorList>
            <person name="Li R."/>
            <person name="Bekaert M."/>
        </authorList>
    </citation>
    <scope>NUCLEOTIDE SEQUENCE [LARGE SCALE GENOMIC DNA]</scope>
    <source>
        <strain evidence="5">wild</strain>
    </source>
</reference>
<keyword evidence="1" id="KW-0863">Zinc-finger</keyword>
<dbReference type="InterPro" id="IPR011044">
    <property type="entry name" value="Quino_amine_DH_bsu"/>
</dbReference>
<dbReference type="SMART" id="SM00336">
    <property type="entry name" value="BBOX"/>
    <property type="match status" value="2"/>
</dbReference>
<dbReference type="GO" id="GO:0008270">
    <property type="term" value="F:zinc ion binding"/>
    <property type="evidence" value="ECO:0007669"/>
    <property type="project" value="UniProtKB-KW"/>
</dbReference>
<protein>
    <recommendedName>
        <fullName evidence="3">B box-type domain-containing protein</fullName>
    </recommendedName>
</protein>
<dbReference type="EMBL" id="CACVKT020003289">
    <property type="protein sequence ID" value="CAC5382927.1"/>
    <property type="molecule type" value="Genomic_DNA"/>
</dbReference>
<dbReference type="SUPFAM" id="SSF101898">
    <property type="entry name" value="NHL repeat"/>
    <property type="match status" value="1"/>
</dbReference>
<dbReference type="PANTHER" id="PTHR24103">
    <property type="entry name" value="E3 UBIQUITIN-PROTEIN LIGASE TRIM"/>
    <property type="match status" value="1"/>
</dbReference>
<dbReference type="OrthoDB" id="6076049at2759"/>
<keyword evidence="1" id="KW-0479">Metal-binding</keyword>
<evidence type="ECO:0000256" key="2">
    <source>
        <dbReference type="SAM" id="Coils"/>
    </source>
</evidence>
<dbReference type="AlphaFoldDB" id="A0A6J8BKV2"/>
<feature type="coiled-coil region" evidence="2">
    <location>
        <begin position="552"/>
        <end position="586"/>
    </location>
</feature>
<feature type="domain" description="B box-type" evidence="3">
    <location>
        <begin position="16"/>
        <end position="61"/>
    </location>
</feature>
<evidence type="ECO:0000313" key="4">
    <source>
        <dbReference type="EMBL" id="CAC5382927.1"/>
    </source>
</evidence>
<dbReference type="CDD" id="cd19757">
    <property type="entry name" value="Bbox1"/>
    <property type="match status" value="2"/>
</dbReference>
<accession>A0A6J8BKV2</accession>
<dbReference type="PROSITE" id="PS50119">
    <property type="entry name" value="ZF_BBOX"/>
    <property type="match status" value="2"/>
</dbReference>
<evidence type="ECO:0000259" key="3">
    <source>
        <dbReference type="PROSITE" id="PS50119"/>
    </source>
</evidence>
<dbReference type="SUPFAM" id="SSF50969">
    <property type="entry name" value="YVTN repeat-like/Quinoprotein amine dehydrogenase"/>
    <property type="match status" value="1"/>
</dbReference>
<organism evidence="4 5">
    <name type="scientific">Mytilus coruscus</name>
    <name type="common">Sea mussel</name>
    <dbReference type="NCBI Taxonomy" id="42192"/>
    <lineage>
        <taxon>Eukaryota</taxon>
        <taxon>Metazoa</taxon>
        <taxon>Spiralia</taxon>
        <taxon>Lophotrochozoa</taxon>
        <taxon>Mollusca</taxon>
        <taxon>Bivalvia</taxon>
        <taxon>Autobranchia</taxon>
        <taxon>Pteriomorphia</taxon>
        <taxon>Mytilida</taxon>
        <taxon>Mytiloidea</taxon>
        <taxon>Mytilidae</taxon>
        <taxon>Mytilinae</taxon>
        <taxon>Mytilus</taxon>
    </lineage>
</organism>
<name>A0A6J8BKV2_MYTCO</name>
<keyword evidence="2" id="KW-0175">Coiled coil</keyword>
<sequence length="943" mass="106527">MVAVSETRMASCGMPCGSCKVRFISQAAIVCCTTCDEGLCSVCLKHHKANKASRKHNTIPISQYTSVESSSSSIKQKCEKHDQDDRKQNIDAIEDDKKTITTEVKLLMVRLHKHLDKMESSIFKDLDTNANWHLSVIDQLLSKMKEKQESIQQIGKIIKQVKGGLSDVQSFLATKHLRAKLSEVENWASSICKLDAAQGSTLTLKTNQNLEQTFFDMKSYVENQVVRTPCQIQIGAWEHKRAQISVPTTTIRDIDKIQFKLECEIKLLEHCLYKGCIIVPDGKMVFATIRNDQLSVHRKDGKLYTHIAVGCHPNALAMINNNTIAALCSTTRSINIVDIHEGIVEKRFDVGDECHGLFYYNNKLYFLVMKKGIRPVDLDGHFQSDISVEVPTDTGCLSIDKNKIFYTSNGHPDHRFIACYDFSGNQIWRSHFANNCVAVDPFGNCFATQLLSPTLKIISMDGKRERHLITDSETVCMMASCGMPCGSCKVRFISQAAIVCCTTCDEGLCSVCLKHHKANKASRKHNTIPISQNTRLEPIEELARHANQSIDLLDIERGYEELRNSLEELKNNRKQNIDAIEDDKKTITTEVKLLMVRLHKHLDKMESSIFKDLDTNDNWHLSVIDQLLSKMKEKQESIQQIGKIIKQVKGGLSDVQSFLATKHLRAKLSEVENWASSICKLDAAQGSTLTLKTNQNLEQTFFDMKSYVENQVVRTPCQIQIGAWEHKRAQISVPTTTIRDIDKIQFKLEPVGCHPNALAMINNNTIAALCSTTRSINIVDIHEGIVEKRFDVRDECHGLFYYNNKLYILVMKKGIHPVDLDGHFQSDISVEVPTDTGCLSMDKNKIFYTSNGHPDHRFIACYDFSGNQIWRSHFANNCVAVDPFGNCFATQLLSPTLKIISMDGKRERHLITDSETVCMYFDKNNNALFVTSRYGIAALYSVN</sequence>
<evidence type="ECO:0000313" key="5">
    <source>
        <dbReference type="Proteomes" id="UP000507470"/>
    </source>
</evidence>